<organism evidence="1 2">
    <name type="scientific">Racocetra persica</name>
    <dbReference type="NCBI Taxonomy" id="160502"/>
    <lineage>
        <taxon>Eukaryota</taxon>
        <taxon>Fungi</taxon>
        <taxon>Fungi incertae sedis</taxon>
        <taxon>Mucoromycota</taxon>
        <taxon>Glomeromycotina</taxon>
        <taxon>Glomeromycetes</taxon>
        <taxon>Diversisporales</taxon>
        <taxon>Gigasporaceae</taxon>
        <taxon>Racocetra</taxon>
    </lineage>
</organism>
<feature type="non-terminal residue" evidence="1">
    <location>
        <position position="1"/>
    </location>
</feature>
<feature type="non-terminal residue" evidence="1">
    <location>
        <position position="156"/>
    </location>
</feature>
<reference evidence="1" key="1">
    <citation type="submission" date="2021-06" db="EMBL/GenBank/DDBJ databases">
        <authorList>
            <person name="Kallberg Y."/>
            <person name="Tangrot J."/>
            <person name="Rosling A."/>
        </authorList>
    </citation>
    <scope>NUCLEOTIDE SEQUENCE</scope>
    <source>
        <strain evidence="1">MA461A</strain>
    </source>
</reference>
<protein>
    <submittedName>
        <fullName evidence="1">21396_t:CDS:1</fullName>
    </submittedName>
</protein>
<gene>
    <name evidence="1" type="ORF">RPERSI_LOCUS22593</name>
</gene>
<sequence length="156" mass="17297">ARVSFVKISFQQSETLFTQNLQPWSSALLTLLMQPESTLILSNVILTLSNMFGKTINKPELQREVTSHQVPCFNTTLLNLSENKELLPTIFDALSHVLDGTFDHGSSVVQSAANCLASIINTGGKTNSFAHWKSISLRLIGSLNFLLDRLFDTIDE</sequence>
<evidence type="ECO:0000313" key="2">
    <source>
        <dbReference type="Proteomes" id="UP000789920"/>
    </source>
</evidence>
<accession>A0ACA9RTH7</accession>
<dbReference type="Proteomes" id="UP000789920">
    <property type="component" value="Unassembled WGS sequence"/>
</dbReference>
<keyword evidence="2" id="KW-1185">Reference proteome</keyword>
<proteinExistence type="predicted"/>
<evidence type="ECO:0000313" key="1">
    <source>
        <dbReference type="EMBL" id="CAG8808311.1"/>
    </source>
</evidence>
<dbReference type="EMBL" id="CAJVQC010068701">
    <property type="protein sequence ID" value="CAG8808311.1"/>
    <property type="molecule type" value="Genomic_DNA"/>
</dbReference>
<comment type="caution">
    <text evidence="1">The sequence shown here is derived from an EMBL/GenBank/DDBJ whole genome shotgun (WGS) entry which is preliminary data.</text>
</comment>
<name>A0ACA9RTH7_9GLOM</name>